<comment type="caution">
    <text evidence="1">The sequence shown here is derived from an EMBL/GenBank/DDBJ whole genome shotgun (WGS) entry which is preliminary data.</text>
</comment>
<organism evidence="1 2">
    <name type="scientific">Caballeronia udeis</name>
    <dbReference type="NCBI Taxonomy" id="1232866"/>
    <lineage>
        <taxon>Bacteria</taxon>
        <taxon>Pseudomonadati</taxon>
        <taxon>Pseudomonadota</taxon>
        <taxon>Betaproteobacteria</taxon>
        <taxon>Burkholderiales</taxon>
        <taxon>Burkholderiaceae</taxon>
        <taxon>Caballeronia</taxon>
    </lineage>
</organism>
<gene>
    <name evidence="1" type="ORF">ABH943_004044</name>
</gene>
<accession>A0ABW8MK13</accession>
<sequence>MIQHKIIGKQTGDATCSPAPDAVTAIASVVQAHRKAFAQALEQQQGSRSVTGCETCWRYRIDAGLIRE</sequence>
<evidence type="ECO:0000313" key="1">
    <source>
        <dbReference type="EMBL" id="MFK4444022.1"/>
    </source>
</evidence>
<proteinExistence type="predicted"/>
<reference evidence="1 2" key="1">
    <citation type="submission" date="2024-11" db="EMBL/GenBank/DDBJ databases">
        <title>Using genomics to understand microbial adaptation to soil warming.</title>
        <authorList>
            <person name="Deangelis K.M. PhD."/>
        </authorList>
    </citation>
    <scope>NUCLEOTIDE SEQUENCE [LARGE SCALE GENOMIC DNA]</scope>
    <source>
        <strain evidence="1 2">GAS97</strain>
    </source>
</reference>
<name>A0ABW8MK13_9BURK</name>
<dbReference type="Proteomes" id="UP001620514">
    <property type="component" value="Unassembled WGS sequence"/>
</dbReference>
<evidence type="ECO:0000313" key="2">
    <source>
        <dbReference type="Proteomes" id="UP001620514"/>
    </source>
</evidence>
<protein>
    <submittedName>
        <fullName evidence="1">Uncharacterized protein</fullName>
    </submittedName>
</protein>
<dbReference type="RefSeq" id="WP_404608947.1">
    <property type="nucleotide sequence ID" value="NZ_JBIYDN010000012.1"/>
</dbReference>
<dbReference type="EMBL" id="JBIYDN010000012">
    <property type="protein sequence ID" value="MFK4444022.1"/>
    <property type="molecule type" value="Genomic_DNA"/>
</dbReference>
<keyword evidence="2" id="KW-1185">Reference proteome</keyword>